<dbReference type="EMBL" id="CADCTQ010000608">
    <property type="protein sequence ID" value="CAA9328353.1"/>
    <property type="molecule type" value="Genomic_DNA"/>
</dbReference>
<dbReference type="SUPFAM" id="SSF49452">
    <property type="entry name" value="Starch-binding domain-like"/>
    <property type="match status" value="1"/>
</dbReference>
<name>A0A6J4LE70_9SPHI</name>
<dbReference type="GO" id="GO:0030246">
    <property type="term" value="F:carbohydrate binding"/>
    <property type="evidence" value="ECO:0007669"/>
    <property type="project" value="InterPro"/>
</dbReference>
<feature type="transmembrane region" description="Helical" evidence="2">
    <location>
        <begin position="176"/>
        <end position="194"/>
    </location>
</feature>
<keyword evidence="2" id="KW-0812">Transmembrane</keyword>
<feature type="region of interest" description="Disordered" evidence="1">
    <location>
        <begin position="290"/>
        <end position="309"/>
    </location>
</feature>
<proteinExistence type="predicted"/>
<gene>
    <name evidence="3" type="ORF">AVDCRST_MAG56-7248</name>
</gene>
<dbReference type="Pfam" id="PF13620">
    <property type="entry name" value="CarboxypepD_reg"/>
    <property type="match status" value="1"/>
</dbReference>
<dbReference type="InterPro" id="IPR013784">
    <property type="entry name" value="Carb-bd-like_fold"/>
</dbReference>
<sequence>MPDITGTVLDARNIPLPGVTIILVGPGAAPVVQLTDGNGNFNYPAMPAGAYKLTAVHGSFGYAEDKTVVHNGVAISDVKFAVTAATPPPAPDDRYLKLKYGQYIFLGFIGLLFFVLLIWTALGKLRLDELESIEVARGAITYLFTVTTVSMAGLLMLAGIMTGGKELDRRFALGKEILTLMIGILGTIIGFYYGSSVDRGRGNNEADSLRVSNVTLKPASPQANKAFSVTAQLRGGTGPYTYSVSFAPPIARDSTVIKKSDNGKIEEKFTVRDTVKAGTAVRIIISGKDSKDVPFTTPDDDKHRFKTTQ</sequence>
<dbReference type="Gene3D" id="2.60.40.1120">
    <property type="entry name" value="Carboxypeptidase-like, regulatory domain"/>
    <property type="match status" value="1"/>
</dbReference>
<dbReference type="AlphaFoldDB" id="A0A6J4LE70"/>
<keyword evidence="2" id="KW-0472">Membrane</keyword>
<evidence type="ECO:0008006" key="4">
    <source>
        <dbReference type="Google" id="ProtNLM"/>
    </source>
</evidence>
<accession>A0A6J4LE70</accession>
<protein>
    <recommendedName>
        <fullName evidence="4">Carboxypeptidase regulatory-like domain-containing protein</fullName>
    </recommendedName>
</protein>
<reference evidence="3" key="1">
    <citation type="submission" date="2020-02" db="EMBL/GenBank/DDBJ databases">
        <authorList>
            <person name="Meier V. D."/>
        </authorList>
    </citation>
    <scope>NUCLEOTIDE SEQUENCE</scope>
    <source>
        <strain evidence="3">AVDCRST_MAG56</strain>
    </source>
</reference>
<evidence type="ECO:0000256" key="2">
    <source>
        <dbReference type="SAM" id="Phobius"/>
    </source>
</evidence>
<feature type="transmembrane region" description="Helical" evidence="2">
    <location>
        <begin position="103"/>
        <end position="122"/>
    </location>
</feature>
<evidence type="ECO:0000313" key="3">
    <source>
        <dbReference type="EMBL" id="CAA9328353.1"/>
    </source>
</evidence>
<keyword evidence="2" id="KW-1133">Transmembrane helix</keyword>
<feature type="transmembrane region" description="Helical" evidence="2">
    <location>
        <begin position="142"/>
        <end position="164"/>
    </location>
</feature>
<organism evidence="3">
    <name type="scientific">uncultured Cytophagales bacterium</name>
    <dbReference type="NCBI Taxonomy" id="158755"/>
    <lineage>
        <taxon>Bacteria</taxon>
        <taxon>Pseudomonadati</taxon>
        <taxon>Bacteroidota</taxon>
        <taxon>Sphingobacteriia</taxon>
        <taxon>Sphingobacteriales</taxon>
        <taxon>environmental samples</taxon>
    </lineage>
</organism>
<evidence type="ECO:0000256" key="1">
    <source>
        <dbReference type="SAM" id="MobiDB-lite"/>
    </source>
</evidence>